<dbReference type="KEGG" id="eex:EZJ17_04430"/>
<dbReference type="AlphaFoldDB" id="A0AAX1F791"/>
<dbReference type="Proteomes" id="UP000326695">
    <property type="component" value="Chromosome"/>
</dbReference>
<dbReference type="EMBL" id="CP038018">
    <property type="protein sequence ID" value="QED91946.1"/>
    <property type="molecule type" value="Genomic_DNA"/>
</dbReference>
<dbReference type="RefSeq" id="WP_067444749.1">
    <property type="nucleotide sequence ID" value="NZ_CP038018.1"/>
</dbReference>
<protein>
    <recommendedName>
        <fullName evidence="3">Immunity protein 30 domain-containing protein</fullName>
    </recommendedName>
</protein>
<accession>A0AAX1F791</accession>
<keyword evidence="2" id="KW-1185">Reference proteome</keyword>
<evidence type="ECO:0008006" key="3">
    <source>
        <dbReference type="Google" id="ProtNLM"/>
    </source>
</evidence>
<sequence>MNFNHWKQTLFSLDRYENGGDAKTFTALIAQKPADASERQYIEALLQTFSNQDDYGIQESVLTVLDGVAQAVFFETLGNMFQEFLNNTEEQEWGLLLLGRTVNSCNEAAIKEMVSAAQKCTDKTMLAFLKSEEFCSEYPEILPFLASA</sequence>
<gene>
    <name evidence="1" type="ORF">EZJ17_04430</name>
</gene>
<organism evidence="1 2">
    <name type="scientific">Eikenella exigua</name>
    <dbReference type="NCBI Taxonomy" id="2528037"/>
    <lineage>
        <taxon>Bacteria</taxon>
        <taxon>Pseudomonadati</taxon>
        <taxon>Pseudomonadota</taxon>
        <taxon>Betaproteobacteria</taxon>
        <taxon>Neisseriales</taxon>
        <taxon>Neisseriaceae</taxon>
        <taxon>Eikenella</taxon>
    </lineage>
</organism>
<reference evidence="2" key="1">
    <citation type="journal article" date="2019" name="J. Anim. Genet.">
        <title>Description and whole genome sequencing of Eikenella exigua sp. nov., isolated from brain abscess and blood.</title>
        <authorList>
            <person name="Stormo K.A."/>
            <person name="Nygaard R.M."/>
            <person name="Bruvold T.S."/>
            <person name="Dimmen G."/>
            <person name="Lindemann P.C."/>
            <person name="Jordal S."/>
            <person name="Kommedal O."/>
        </authorList>
    </citation>
    <scope>NUCLEOTIDE SEQUENCE [LARGE SCALE GENOMIC DNA]</scope>
    <source>
        <strain evidence="2">PXX</strain>
    </source>
</reference>
<evidence type="ECO:0000313" key="2">
    <source>
        <dbReference type="Proteomes" id="UP000326695"/>
    </source>
</evidence>
<name>A0AAX1F791_9NEIS</name>
<proteinExistence type="predicted"/>
<evidence type="ECO:0000313" key="1">
    <source>
        <dbReference type="EMBL" id="QED91946.1"/>
    </source>
</evidence>